<keyword evidence="2" id="KW-1185">Reference proteome</keyword>
<sequence length="79" mass="8728">MLALCGGDEGGRPLIVEVSAPRTKVVVTDVSEHHVTLFLEDDRDQLHLVLAVDIAAQVVARLNSVVRDHAEWLRRQGYA</sequence>
<reference evidence="1 2" key="1">
    <citation type="submission" date="2020-08" db="EMBL/GenBank/DDBJ databases">
        <title>Genomic Encyclopedia of Archaeal and Bacterial Type Strains, Phase II (KMG-II): from individual species to whole genera.</title>
        <authorList>
            <person name="Goeker M."/>
        </authorList>
    </citation>
    <scope>NUCLEOTIDE SEQUENCE [LARGE SCALE GENOMIC DNA]</scope>
    <source>
        <strain evidence="1 2">DSM 43850</strain>
    </source>
</reference>
<gene>
    <name evidence="1" type="ORF">BC739_006775</name>
</gene>
<dbReference type="EMBL" id="JACJID010000005">
    <property type="protein sequence ID" value="MBA8929557.1"/>
    <property type="molecule type" value="Genomic_DNA"/>
</dbReference>
<comment type="caution">
    <text evidence="1">The sequence shown here is derived from an EMBL/GenBank/DDBJ whole genome shotgun (WGS) entry which is preliminary data.</text>
</comment>
<protein>
    <submittedName>
        <fullName evidence="1">Uncharacterized protein</fullName>
    </submittedName>
</protein>
<proteinExistence type="predicted"/>
<organism evidence="1 2">
    <name type="scientific">Kutzneria viridogrisea</name>
    <dbReference type="NCBI Taxonomy" id="47990"/>
    <lineage>
        <taxon>Bacteria</taxon>
        <taxon>Bacillati</taxon>
        <taxon>Actinomycetota</taxon>
        <taxon>Actinomycetes</taxon>
        <taxon>Pseudonocardiales</taxon>
        <taxon>Pseudonocardiaceae</taxon>
        <taxon>Kutzneria</taxon>
    </lineage>
</organism>
<dbReference type="RefSeq" id="WP_182839465.1">
    <property type="nucleotide sequence ID" value="NZ_BAAABQ010000017.1"/>
</dbReference>
<accession>A0ABR6BSG9</accession>
<evidence type="ECO:0000313" key="2">
    <source>
        <dbReference type="Proteomes" id="UP000517916"/>
    </source>
</evidence>
<name>A0ABR6BSG9_9PSEU</name>
<evidence type="ECO:0000313" key="1">
    <source>
        <dbReference type="EMBL" id="MBA8929557.1"/>
    </source>
</evidence>
<dbReference type="Proteomes" id="UP000517916">
    <property type="component" value="Unassembled WGS sequence"/>
</dbReference>